<keyword evidence="4" id="KW-1185">Reference proteome</keyword>
<sequence>MRKVRKKKRKNNMWVGAALSGSLITASLFLFMNMYESANASPVVHNEKNVSPRALGVESKTYEQTITLGAIGDILIHDWVYEDAQTGNGYDFHPMFEQVAATLSQPDILLANQETILGGVELGISSYPMFNSPIEIGSAIKDAGVDIVSTANNHSLDKREKGLLTSLTNLDQLGVPSVGTYSSAEDQQTLTMMEKNGIKVAYLSYTYGTNGMPIPEGKDYLVNLIDKEAMKSEIHRAREAADITVMSIHWGNEYQRFPTEEQEELAQFLVDEGVDIIFGHHPHVLQPMEWLKASDGRQALVVYSLGNFLSGQMRDYKDIGGMASIRVTKQINSDGTSIRLSEPGFFPTYVSNQRLQNYRVVPLQNAGNFGMSNAESKYNEILTHMTNNLK</sequence>
<evidence type="ECO:0000313" key="4">
    <source>
        <dbReference type="Proteomes" id="UP001589738"/>
    </source>
</evidence>
<gene>
    <name evidence="3" type="ORF">ACFFHF_23055</name>
</gene>
<dbReference type="RefSeq" id="WP_340903464.1">
    <property type="nucleotide sequence ID" value="NZ_JBHLUU010000127.1"/>
</dbReference>
<evidence type="ECO:0000313" key="3">
    <source>
        <dbReference type="EMBL" id="MFC0478071.1"/>
    </source>
</evidence>
<comment type="caution">
    <text evidence="3">The sequence shown here is derived from an EMBL/GenBank/DDBJ whole genome shotgun (WGS) entry which is preliminary data.</text>
</comment>
<evidence type="ECO:0000259" key="2">
    <source>
        <dbReference type="SMART" id="SM00854"/>
    </source>
</evidence>
<dbReference type="Proteomes" id="UP001589738">
    <property type="component" value="Unassembled WGS sequence"/>
</dbReference>
<dbReference type="Gene3D" id="3.60.21.10">
    <property type="match status" value="1"/>
</dbReference>
<protein>
    <submittedName>
        <fullName evidence="3">CapA family protein</fullName>
    </submittedName>
</protein>
<dbReference type="PANTHER" id="PTHR33393">
    <property type="entry name" value="POLYGLUTAMINE SYNTHESIS ACCESSORY PROTEIN RV0574C-RELATED"/>
    <property type="match status" value="1"/>
</dbReference>
<dbReference type="Pfam" id="PF09587">
    <property type="entry name" value="PGA_cap"/>
    <property type="match status" value="1"/>
</dbReference>
<dbReference type="InterPro" id="IPR052169">
    <property type="entry name" value="CW_Biosynth-Accessory"/>
</dbReference>
<dbReference type="EMBL" id="JBHLUU010000127">
    <property type="protein sequence ID" value="MFC0478071.1"/>
    <property type="molecule type" value="Genomic_DNA"/>
</dbReference>
<dbReference type="SMART" id="SM00854">
    <property type="entry name" value="PGA_cap"/>
    <property type="match status" value="1"/>
</dbReference>
<dbReference type="CDD" id="cd07381">
    <property type="entry name" value="MPP_CapA"/>
    <property type="match status" value="1"/>
</dbReference>
<feature type="domain" description="Capsule synthesis protein CapA" evidence="2">
    <location>
        <begin position="67"/>
        <end position="312"/>
    </location>
</feature>
<name>A0ABV6KXL1_9BACI</name>
<reference evidence="3 4" key="1">
    <citation type="submission" date="2024-09" db="EMBL/GenBank/DDBJ databases">
        <authorList>
            <person name="Sun Q."/>
            <person name="Mori K."/>
        </authorList>
    </citation>
    <scope>NUCLEOTIDE SEQUENCE [LARGE SCALE GENOMIC DNA]</scope>
    <source>
        <strain evidence="3 4">CGMCC 1.9126</strain>
    </source>
</reference>
<evidence type="ECO:0000256" key="1">
    <source>
        <dbReference type="ARBA" id="ARBA00005662"/>
    </source>
</evidence>
<organism evidence="3 4">
    <name type="scientific">Robertmurraya beringensis</name>
    <dbReference type="NCBI Taxonomy" id="641660"/>
    <lineage>
        <taxon>Bacteria</taxon>
        <taxon>Bacillati</taxon>
        <taxon>Bacillota</taxon>
        <taxon>Bacilli</taxon>
        <taxon>Bacillales</taxon>
        <taxon>Bacillaceae</taxon>
        <taxon>Robertmurraya</taxon>
    </lineage>
</organism>
<dbReference type="InterPro" id="IPR029052">
    <property type="entry name" value="Metallo-depent_PP-like"/>
</dbReference>
<dbReference type="PANTHER" id="PTHR33393:SF12">
    <property type="entry name" value="CAPSULE BIOSYNTHESIS PROTEIN CAPA"/>
    <property type="match status" value="1"/>
</dbReference>
<accession>A0ABV6KXL1</accession>
<dbReference type="InterPro" id="IPR019079">
    <property type="entry name" value="Capsule_synth_CapA"/>
</dbReference>
<dbReference type="SUPFAM" id="SSF56300">
    <property type="entry name" value="Metallo-dependent phosphatases"/>
    <property type="match status" value="1"/>
</dbReference>
<comment type="similarity">
    <text evidence="1">Belongs to the CapA family.</text>
</comment>
<proteinExistence type="inferred from homology"/>